<dbReference type="EMBL" id="JARFYN010000084">
    <property type="protein sequence ID" value="MDL2410457.1"/>
    <property type="molecule type" value="Genomic_DNA"/>
</dbReference>
<proteinExistence type="predicted"/>
<accession>A0ABT7KPA5</accession>
<evidence type="ECO:0000256" key="1">
    <source>
        <dbReference type="SAM" id="Phobius"/>
    </source>
</evidence>
<sequence>MTPFDYIKIGGGIVIGAALAIAPAYLVGRHAAKTDIAATLQAGRVTILKDGQKIDEKALQADDRSAAACSPTAKAIEPCDLLVPIAKAGKAIALRLAFGPAHEPFEAIRFRDGLLRSNGSRFAHLGR</sequence>
<comment type="caution">
    <text evidence="2">The sequence shown here is derived from an EMBL/GenBank/DDBJ whole genome shotgun (WGS) entry which is preliminary data.</text>
</comment>
<dbReference type="RefSeq" id="WP_285884318.1">
    <property type="nucleotide sequence ID" value="NZ_JARFYN010000084.1"/>
</dbReference>
<organism evidence="2 3">
    <name type="scientific">Rhizobium calliandrae</name>
    <dbReference type="NCBI Taxonomy" id="1312182"/>
    <lineage>
        <taxon>Bacteria</taxon>
        <taxon>Pseudomonadati</taxon>
        <taxon>Pseudomonadota</taxon>
        <taxon>Alphaproteobacteria</taxon>
        <taxon>Hyphomicrobiales</taxon>
        <taxon>Rhizobiaceae</taxon>
        <taxon>Rhizobium/Agrobacterium group</taxon>
        <taxon>Rhizobium</taxon>
    </lineage>
</organism>
<gene>
    <name evidence="2" type="ORF">PY650_33735</name>
</gene>
<evidence type="ECO:0000313" key="3">
    <source>
        <dbReference type="Proteomes" id="UP001172630"/>
    </source>
</evidence>
<keyword evidence="1" id="KW-1133">Transmembrane helix</keyword>
<keyword evidence="1" id="KW-0472">Membrane</keyword>
<dbReference type="Proteomes" id="UP001172630">
    <property type="component" value="Unassembled WGS sequence"/>
</dbReference>
<keyword evidence="3" id="KW-1185">Reference proteome</keyword>
<evidence type="ECO:0000313" key="2">
    <source>
        <dbReference type="EMBL" id="MDL2410457.1"/>
    </source>
</evidence>
<keyword evidence="1" id="KW-0812">Transmembrane</keyword>
<protein>
    <submittedName>
        <fullName evidence="2">Uncharacterized protein</fullName>
    </submittedName>
</protein>
<name>A0ABT7KPA5_9HYPH</name>
<feature type="transmembrane region" description="Helical" evidence="1">
    <location>
        <begin position="6"/>
        <end position="27"/>
    </location>
</feature>
<reference evidence="2" key="1">
    <citation type="submission" date="2023-06" db="EMBL/GenBank/DDBJ databases">
        <title>Phylogenetic Diversity of Rhizobium strains.</title>
        <authorList>
            <person name="Moura F.T."/>
            <person name="Helene L.C.F."/>
            <person name="Hungria M."/>
        </authorList>
    </citation>
    <scope>NUCLEOTIDE SEQUENCE</scope>
    <source>
        <strain evidence="2">CCGE524</strain>
    </source>
</reference>